<reference evidence="1 2" key="1">
    <citation type="submission" date="2020-03" db="EMBL/GenBank/DDBJ databases">
        <title>Draft genome of Streptomyces sp. ventii, isolated from the Axial Seamount in the Pacific Ocean, and resequencing of the two type strains Streptomyces lonarensis strain NCL 716 and Streptomyces bohaiensis strain 11A07.</title>
        <authorList>
            <person name="Loughran R.M."/>
            <person name="Pfannmuller K.M."/>
            <person name="Wasson B.J."/>
            <person name="Deadmond M.C."/>
            <person name="Paddock B.E."/>
            <person name="Koyack M.J."/>
            <person name="Gallegos D.A."/>
            <person name="Mitchell E.A."/>
            <person name="Ushijima B."/>
            <person name="Saw J.H."/>
            <person name="Mcphail K.L."/>
            <person name="Videau P."/>
        </authorList>
    </citation>
    <scope>NUCLEOTIDE SEQUENCE [LARGE SCALE GENOMIC DNA]</scope>
    <source>
        <strain evidence="2">5675061</strain>
    </source>
</reference>
<comment type="caution">
    <text evidence="1">The sequence shown here is derived from an EMBL/GenBank/DDBJ whole genome shotgun (WGS) entry which is preliminary data.</text>
</comment>
<dbReference type="EMBL" id="JAAVJB010000008">
    <property type="protein sequence ID" value="NJP65164.1"/>
    <property type="molecule type" value="Genomic_DNA"/>
</dbReference>
<name>A0ABX1AH19_9ACTN</name>
<evidence type="ECO:0000313" key="2">
    <source>
        <dbReference type="Proteomes" id="UP000746503"/>
    </source>
</evidence>
<organism evidence="1 2">
    <name type="scientific">Streptomyces spiramenti</name>
    <dbReference type="NCBI Taxonomy" id="2720606"/>
    <lineage>
        <taxon>Bacteria</taxon>
        <taxon>Bacillati</taxon>
        <taxon>Actinomycetota</taxon>
        <taxon>Actinomycetes</taxon>
        <taxon>Kitasatosporales</taxon>
        <taxon>Streptomycetaceae</taxon>
        <taxon>Streptomyces</taxon>
    </lineage>
</organism>
<protein>
    <submittedName>
        <fullName evidence="1">PucR family transcriptional regulator</fullName>
    </submittedName>
</protein>
<keyword evidence="2" id="KW-1185">Reference proteome</keyword>
<accession>A0ABX1AH19</accession>
<gene>
    <name evidence="1" type="ORF">HCJ92_02395</name>
</gene>
<evidence type="ECO:0000313" key="1">
    <source>
        <dbReference type="EMBL" id="NJP65164.1"/>
    </source>
</evidence>
<dbReference type="Proteomes" id="UP000746503">
    <property type="component" value="Unassembled WGS sequence"/>
</dbReference>
<sequence length="261" mass="26663">MRADFQELVDEVSALLDTPATLEGRDFGLIAFGAHDSDDDRVMDPVRTSSILRRGSTPAVRAWFERFGITRADRPVRIPAAPDAGVRTGRICLPARSEGVVYGYIWLLDDGALSLDDPRLATAWGVAERAGALLAAQAGAGARSGDLLAELLSAGPAGAEAAAAALAPVARVGTGEALAVVTVAPWAGRGSTPAGVVPGVIAACVVPNADGAALAVLVRLRSDGAEERAVAAARTSGALVADILRTLRGRAEAGTNLLDID</sequence>
<proteinExistence type="predicted"/>
<feature type="non-terminal residue" evidence="1">
    <location>
        <position position="261"/>
    </location>
</feature>